<dbReference type="EMBL" id="KR029577">
    <property type="protein sequence ID" value="AKH45885.1"/>
    <property type="molecule type" value="Genomic_DNA"/>
</dbReference>
<name>A0A0F7L210_9VIRU</name>
<accession>A0A0F7L210</accession>
<evidence type="ECO:0000313" key="1">
    <source>
        <dbReference type="EMBL" id="AKH45885.1"/>
    </source>
</evidence>
<reference evidence="1" key="2">
    <citation type="submission" date="2015-03" db="EMBL/GenBank/DDBJ databases">
        <authorList>
            <person name="Chow C.-E.T."/>
            <person name="Winget D.M."/>
            <person name="White R.A.III."/>
            <person name="Hallam S.J."/>
            <person name="Suttle C.A."/>
        </authorList>
    </citation>
    <scope>NUCLEOTIDE SEQUENCE</scope>
    <source>
        <strain evidence="1">Anoxic3_1</strain>
    </source>
</reference>
<protein>
    <submittedName>
        <fullName evidence="1">Uncharacterized protein</fullName>
    </submittedName>
</protein>
<sequence length="148" mass="16204">MEVLGVSRCARILLIQVLNDQGSAAIHGRQLCIPGQSSLIDVVIVQAAENGVVFRQPEPVALLEDAELIFIQAIQQAIRTVLIDHPRDLVVFQSLEATVKRHVVHKALAGLQQVQVCPTLSVTAQPDTCSSVGVDVQLILCFLKHWER</sequence>
<reference evidence="1" key="1">
    <citation type="journal article" date="2015" name="Front. Microbiol.">
        <title>Combining genomic sequencing methods to explore viral diversity and reveal potential virus-host interactions.</title>
        <authorList>
            <person name="Chow C.E."/>
            <person name="Winget D.M."/>
            <person name="White R.A.III."/>
            <person name="Hallam S.J."/>
            <person name="Suttle C.A."/>
        </authorList>
    </citation>
    <scope>NUCLEOTIDE SEQUENCE</scope>
    <source>
        <strain evidence="1">Anoxic3_1</strain>
    </source>
</reference>
<organism evidence="1">
    <name type="scientific">uncultured marine virus</name>
    <dbReference type="NCBI Taxonomy" id="186617"/>
    <lineage>
        <taxon>Viruses</taxon>
        <taxon>environmental samples</taxon>
    </lineage>
</organism>
<proteinExistence type="predicted"/>